<dbReference type="Pfam" id="PF10512">
    <property type="entry name" value="Borealin"/>
    <property type="match status" value="1"/>
</dbReference>
<feature type="region of interest" description="Disordered" evidence="2">
    <location>
        <begin position="90"/>
        <end position="126"/>
    </location>
</feature>
<dbReference type="InterPro" id="IPR011992">
    <property type="entry name" value="EF-hand-dom_pair"/>
</dbReference>
<dbReference type="Gene3D" id="1.10.287.450">
    <property type="entry name" value="Helix hairpin bin"/>
    <property type="match status" value="1"/>
</dbReference>
<evidence type="ECO:0000256" key="1">
    <source>
        <dbReference type="SAM" id="Coils"/>
    </source>
</evidence>
<feature type="domain" description="Borealin N-terminal" evidence="3">
    <location>
        <begin position="495"/>
        <end position="546"/>
    </location>
</feature>
<protein>
    <submittedName>
        <fullName evidence="6">EOG090X08VB</fullName>
    </submittedName>
</protein>
<feature type="coiled-coil region" evidence="1">
    <location>
        <begin position="382"/>
        <end position="430"/>
    </location>
</feature>
<organism evidence="6">
    <name type="scientific">Eubosmina coregoni</name>
    <dbReference type="NCBI Taxonomy" id="186181"/>
    <lineage>
        <taxon>Eukaryota</taxon>
        <taxon>Metazoa</taxon>
        <taxon>Ecdysozoa</taxon>
        <taxon>Arthropoda</taxon>
        <taxon>Crustacea</taxon>
        <taxon>Branchiopoda</taxon>
        <taxon>Diplostraca</taxon>
        <taxon>Cladocera</taxon>
        <taxon>Anomopoda</taxon>
        <taxon>Bosminidae</taxon>
        <taxon>Eubosmina</taxon>
    </lineage>
</organism>
<feature type="domain" description="Suppressor APC" evidence="5">
    <location>
        <begin position="9"/>
        <end position="87"/>
    </location>
</feature>
<evidence type="ECO:0000259" key="3">
    <source>
        <dbReference type="Pfam" id="PF10444"/>
    </source>
</evidence>
<dbReference type="Gene3D" id="6.10.250.1900">
    <property type="match status" value="1"/>
</dbReference>
<reference evidence="6" key="1">
    <citation type="submission" date="2018-08" db="EMBL/GenBank/DDBJ databases">
        <authorList>
            <person name="Cornetti L."/>
        </authorList>
    </citation>
    <scope>NUCLEOTIDE SEQUENCE</scope>
    <source>
        <strain evidence="6">FI-BAL1-1</strain>
    </source>
</reference>
<dbReference type="PANTHER" id="PTHR14907:SF2">
    <property type="entry name" value="SUPPRESSOR APC DOMAIN-CONTAINING PROTEIN 2"/>
    <property type="match status" value="1"/>
</dbReference>
<feature type="compositionally biased region" description="Pro residues" evidence="2">
    <location>
        <begin position="156"/>
        <end position="168"/>
    </location>
</feature>
<sequence>MASSAALDGLPKQFVAAMKTLFEVMDDKKTGFVKLTDLESFWSEEGLAGLPKGVIESLRKVTSPNGLLSFERFCAGLKICLLRYQSDQQKLPHRSPSAPILDLDNSPTPPPIPPPIHPRSPTATVRPNNAMLHSRAISMPQLAPNQQPTNSDEEPPPPVPMMGPPKPPRVTQAPSPQNNVITNGALMMRTRSEITPRPNTASKTTSSSAEIKNQLPMASLTERAIAKAEVRTALQQWQMAQMDSEKNGVSKNIGNNKRKEPRRHTLQSGVDQSMLRRIQVLEQERQVLASGLQAVERAQEWFNSQMTSVQERIRSLGKSSSNPNDHSIEAQQERLGFKIARIEEVSRQLLMLIDNADRGFPVHMNLALTDRNKVAKPGEANEEEANRIMRRLKSQNHQLTEEVGRKSERITMLEKEKSSLIRELFQARSQPTNRILGVSNMKRRLRRNVKGTTEKDEDDNSSTYSSPGKEKENLSPSSSRGRSSMDTHHHQFITLLKDFDQNVAMTKKDILTNYQVLTEELTLPFHVALTKLPSQIKVMKWGDYLEMKKNQSTAAAVVPVPGSEEDANTFLVPGSSKQSFKTPAVRGKLAKNKLPIITPKFDPSTPASAISKRLPKPGEMLLSMKGSPVSNPSQTPLSIRGSSALASSEDLIALLSNKETLANALKDKNACEAIVNAYSTVKKMKD</sequence>
<accession>A0A4Y7LQQ6</accession>
<dbReference type="InterPro" id="IPR046466">
    <property type="entry name" value="Borealin_C"/>
</dbReference>
<dbReference type="InterPro" id="IPR018851">
    <property type="entry name" value="Borealin_N"/>
</dbReference>
<dbReference type="AlphaFoldDB" id="A0A4Y7LQQ6"/>
<evidence type="ECO:0000256" key="2">
    <source>
        <dbReference type="SAM" id="MobiDB-lite"/>
    </source>
</evidence>
<dbReference type="Pfam" id="PF25825">
    <property type="entry name" value="SAPC2_N"/>
    <property type="match status" value="1"/>
</dbReference>
<feature type="domain" description="Borealin C-terminal" evidence="4">
    <location>
        <begin position="575"/>
        <end position="633"/>
    </location>
</feature>
<dbReference type="PANTHER" id="PTHR14907">
    <property type="entry name" value="FI14130P"/>
    <property type="match status" value="1"/>
</dbReference>
<dbReference type="InterPro" id="IPR057953">
    <property type="entry name" value="SAPC2_N"/>
</dbReference>
<dbReference type="Pfam" id="PF11414">
    <property type="entry name" value="Suppressor_APC"/>
    <property type="match status" value="1"/>
</dbReference>
<name>A0A4Y7LQQ6_9CRUS</name>
<proteinExistence type="evidence at transcript level"/>
<evidence type="ECO:0000313" key="6">
    <source>
        <dbReference type="EMBL" id="SVE69895.1"/>
    </source>
</evidence>
<gene>
    <name evidence="6" type="primary">EOG090X08VB</name>
</gene>
<dbReference type="Pfam" id="PF10444">
    <property type="entry name" value="Nbl1_Borealin_N"/>
    <property type="match status" value="1"/>
</dbReference>
<feature type="compositionally biased region" description="Pro residues" evidence="2">
    <location>
        <begin position="107"/>
        <end position="118"/>
    </location>
</feature>
<feature type="region of interest" description="Disordered" evidence="2">
    <location>
        <begin position="435"/>
        <end position="486"/>
    </location>
</feature>
<dbReference type="EMBL" id="LR000276">
    <property type="protein sequence ID" value="SVE69895.1"/>
    <property type="molecule type" value="mRNA"/>
</dbReference>
<dbReference type="InterPro" id="IPR026828">
    <property type="entry name" value="SAPC2_1/2"/>
</dbReference>
<dbReference type="SUPFAM" id="SSF47473">
    <property type="entry name" value="EF-hand"/>
    <property type="match status" value="1"/>
</dbReference>
<evidence type="ECO:0000259" key="5">
    <source>
        <dbReference type="Pfam" id="PF25825"/>
    </source>
</evidence>
<keyword evidence="1" id="KW-0175">Coiled coil</keyword>
<feature type="region of interest" description="Disordered" evidence="2">
    <location>
        <begin position="242"/>
        <end position="269"/>
    </location>
</feature>
<feature type="region of interest" description="Disordered" evidence="2">
    <location>
        <begin position="142"/>
        <end position="180"/>
    </location>
</feature>
<evidence type="ECO:0000259" key="4">
    <source>
        <dbReference type="Pfam" id="PF10512"/>
    </source>
</evidence>